<protein>
    <recommendedName>
        <fullName evidence="15">Threonylcarbamoyladenosine tRNA methylthiotransferase MtaB</fullName>
        <ecNumber evidence="3">2.8.4.5</ecNumber>
    </recommendedName>
    <alternativeName>
        <fullName evidence="12">tRNA-t(6)A37 methylthiotransferase</fullName>
    </alternativeName>
</protein>
<dbReference type="FunFam" id="3.40.50.12160:FF:000004">
    <property type="entry name" value="Threonylcarbamoyladenosine tRNA methylthiotransferase MtaB"/>
    <property type="match status" value="1"/>
</dbReference>
<evidence type="ECO:0000256" key="10">
    <source>
        <dbReference type="ARBA" id="ARBA00023004"/>
    </source>
</evidence>
<dbReference type="InterPro" id="IPR007197">
    <property type="entry name" value="rSAM"/>
</dbReference>
<evidence type="ECO:0000256" key="1">
    <source>
        <dbReference type="ARBA" id="ARBA00001966"/>
    </source>
</evidence>
<keyword evidence="10" id="KW-0408">Iron</keyword>
<evidence type="ECO:0000313" key="18">
    <source>
        <dbReference type="EMBL" id="TCK98392.1"/>
    </source>
</evidence>
<dbReference type="InterPro" id="IPR006467">
    <property type="entry name" value="MiaB-like_bact"/>
</dbReference>
<dbReference type="PROSITE" id="PS01278">
    <property type="entry name" value="MTTASE_RADICAL"/>
    <property type="match status" value="1"/>
</dbReference>
<dbReference type="Gene3D" id="3.40.50.12160">
    <property type="entry name" value="Methylthiotransferase, N-terminal domain"/>
    <property type="match status" value="1"/>
</dbReference>
<evidence type="ECO:0000256" key="4">
    <source>
        <dbReference type="ARBA" id="ARBA00022485"/>
    </source>
</evidence>
<evidence type="ECO:0000256" key="11">
    <source>
        <dbReference type="ARBA" id="ARBA00023014"/>
    </source>
</evidence>
<evidence type="ECO:0000259" key="17">
    <source>
        <dbReference type="PROSITE" id="PS51918"/>
    </source>
</evidence>
<dbReference type="InterPro" id="IPR023404">
    <property type="entry name" value="rSAM_horseshoe"/>
</dbReference>
<dbReference type="CDD" id="cd01335">
    <property type="entry name" value="Radical_SAM"/>
    <property type="match status" value="1"/>
</dbReference>
<evidence type="ECO:0000256" key="13">
    <source>
        <dbReference type="ARBA" id="ARBA00051661"/>
    </source>
</evidence>
<evidence type="ECO:0000256" key="8">
    <source>
        <dbReference type="ARBA" id="ARBA00022694"/>
    </source>
</evidence>
<keyword evidence="8" id="KW-0819">tRNA processing</keyword>
<dbReference type="Proteomes" id="UP000294545">
    <property type="component" value="Unassembled WGS sequence"/>
</dbReference>
<gene>
    <name evidence="18" type="ORF">EDC19_0812</name>
</gene>
<dbReference type="SMART" id="SM00729">
    <property type="entry name" value="Elp3"/>
    <property type="match status" value="1"/>
</dbReference>
<keyword evidence="11" id="KW-0411">Iron-sulfur</keyword>
<dbReference type="InterPro" id="IPR058240">
    <property type="entry name" value="rSAM_sf"/>
</dbReference>
<dbReference type="GO" id="GO:0046872">
    <property type="term" value="F:metal ion binding"/>
    <property type="evidence" value="ECO:0007669"/>
    <property type="project" value="UniProtKB-KW"/>
</dbReference>
<keyword evidence="5" id="KW-0963">Cytoplasm</keyword>
<organism evidence="18 19">
    <name type="scientific">Natranaerovirga hydrolytica</name>
    <dbReference type="NCBI Taxonomy" id="680378"/>
    <lineage>
        <taxon>Bacteria</taxon>
        <taxon>Bacillati</taxon>
        <taxon>Bacillota</taxon>
        <taxon>Clostridia</taxon>
        <taxon>Lachnospirales</taxon>
        <taxon>Natranaerovirgaceae</taxon>
        <taxon>Natranaerovirga</taxon>
    </lineage>
</organism>
<feature type="domain" description="MTTase N-terminal" evidence="16">
    <location>
        <begin position="2"/>
        <end position="114"/>
    </location>
</feature>
<evidence type="ECO:0000256" key="7">
    <source>
        <dbReference type="ARBA" id="ARBA00022691"/>
    </source>
</evidence>
<evidence type="ECO:0000256" key="9">
    <source>
        <dbReference type="ARBA" id="ARBA00022723"/>
    </source>
</evidence>
<evidence type="ECO:0000256" key="5">
    <source>
        <dbReference type="ARBA" id="ARBA00022490"/>
    </source>
</evidence>
<evidence type="ECO:0000259" key="16">
    <source>
        <dbReference type="PROSITE" id="PS51449"/>
    </source>
</evidence>
<dbReference type="PROSITE" id="PS51918">
    <property type="entry name" value="RADICAL_SAM"/>
    <property type="match status" value="1"/>
</dbReference>
<proteinExistence type="inferred from homology"/>
<evidence type="ECO:0000256" key="3">
    <source>
        <dbReference type="ARBA" id="ARBA00013273"/>
    </source>
</evidence>
<dbReference type="InterPro" id="IPR038135">
    <property type="entry name" value="Methylthiotransferase_N_sf"/>
</dbReference>
<evidence type="ECO:0000256" key="15">
    <source>
        <dbReference type="ARBA" id="ARBA00069898"/>
    </source>
</evidence>
<evidence type="ECO:0000256" key="2">
    <source>
        <dbReference type="ARBA" id="ARBA00002399"/>
    </source>
</evidence>
<dbReference type="InterPro" id="IPR013848">
    <property type="entry name" value="Methylthiotransferase_N"/>
</dbReference>
<dbReference type="SFLD" id="SFLDG01061">
    <property type="entry name" value="methylthiotransferase"/>
    <property type="match status" value="1"/>
</dbReference>
<sequence length="434" mass="50140">MKSVAFHTLGCKVNQYETDAIVQLFENEGYNIVSFKEKADIYIVNTCTVTNMADKKSRQIINKVKKQNNESIVVVVGCYAQAAKESLEKEKSIDLVIGNNKKNDVLAIVENYMNQEKKKNYVIDINQTTEYEPLKVSKVDGKTRAYIKIQDGCNQFCTYCIIPFMRGRVRSRIKEDVLKEIHTLMKNGYKEVVLTGIHLASYGKDLHNVDLLSLLKEANEIEGLERIRLGSLDPNLITEKFAKEISLLEKVCPHFHLSLQSGDDETLKRMNRKYTTKEYAKKVSILREYYDYPAITTDIIVGFPGETEDEFNHTCEFVSAIGFSDVHVFKYSKREGTKAADFKNQVPEQIKSKRSQVLIQLTQEQKHTYIKNFLNKNEEVLFEEMLTMKEEKYTIGHTKRYIKVAVKEKNIQNQIHQVKINENINDLLMGEIKL</sequence>
<dbReference type="RefSeq" id="WP_132280876.1">
    <property type="nucleotide sequence ID" value="NZ_SMGQ01000011.1"/>
</dbReference>
<evidence type="ECO:0000256" key="14">
    <source>
        <dbReference type="ARBA" id="ARBA00061574"/>
    </source>
</evidence>
<dbReference type="SFLD" id="SFLDG01082">
    <property type="entry name" value="B12-binding_domain_containing"/>
    <property type="match status" value="1"/>
</dbReference>
<comment type="function">
    <text evidence="2">Catalyzes the methylthiolation of N6-threonylcarbamoyladenosine (t(6)A), leading to the formation of 2-methylthio-N6-threonylcarbamoyladenosine (ms(2)t(6)A) at position 37 in tRNAs that read codons beginning with adenine.</text>
</comment>
<name>A0A4R1N0J9_9FIRM</name>
<comment type="catalytic activity">
    <reaction evidence="13">
        <text>N(6)-L-threonylcarbamoyladenosine(37) in tRNA + (sulfur carrier)-SH + AH2 + 2 S-adenosyl-L-methionine = 2-methylsulfanyl-N(6)-L-threonylcarbamoyladenosine(37) in tRNA + (sulfur carrier)-H + 5'-deoxyadenosine + L-methionine + A + S-adenosyl-L-homocysteine + 2 H(+)</text>
        <dbReference type="Rhea" id="RHEA:37075"/>
        <dbReference type="Rhea" id="RHEA-COMP:10163"/>
        <dbReference type="Rhea" id="RHEA-COMP:11092"/>
        <dbReference type="Rhea" id="RHEA-COMP:14737"/>
        <dbReference type="Rhea" id="RHEA-COMP:14739"/>
        <dbReference type="ChEBI" id="CHEBI:13193"/>
        <dbReference type="ChEBI" id="CHEBI:15378"/>
        <dbReference type="ChEBI" id="CHEBI:17319"/>
        <dbReference type="ChEBI" id="CHEBI:17499"/>
        <dbReference type="ChEBI" id="CHEBI:29917"/>
        <dbReference type="ChEBI" id="CHEBI:57844"/>
        <dbReference type="ChEBI" id="CHEBI:57856"/>
        <dbReference type="ChEBI" id="CHEBI:59789"/>
        <dbReference type="ChEBI" id="CHEBI:64428"/>
        <dbReference type="ChEBI" id="CHEBI:74418"/>
        <dbReference type="ChEBI" id="CHEBI:74420"/>
        <dbReference type="EC" id="2.8.4.5"/>
    </reaction>
</comment>
<dbReference type="GO" id="GO:0035598">
    <property type="term" value="F:tRNA (N(6)-L-threonylcarbamoyladenosine(37)-C(2))-methylthiotransferase activity"/>
    <property type="evidence" value="ECO:0007669"/>
    <property type="project" value="UniProtKB-EC"/>
</dbReference>
<comment type="similarity">
    <text evidence="14">Belongs to the methylthiotransferase family. MtaB subfamily.</text>
</comment>
<keyword evidence="19" id="KW-1185">Reference proteome</keyword>
<dbReference type="Gene3D" id="3.80.30.20">
    <property type="entry name" value="tm_1862 like domain"/>
    <property type="match status" value="1"/>
</dbReference>
<dbReference type="EMBL" id="SMGQ01000011">
    <property type="protein sequence ID" value="TCK98392.1"/>
    <property type="molecule type" value="Genomic_DNA"/>
</dbReference>
<keyword evidence="4" id="KW-0004">4Fe-4S</keyword>
<dbReference type="InterPro" id="IPR005839">
    <property type="entry name" value="Methylthiotransferase"/>
</dbReference>
<dbReference type="NCBIfam" id="TIGR00089">
    <property type="entry name" value="MiaB/RimO family radical SAM methylthiotransferase"/>
    <property type="match status" value="1"/>
</dbReference>
<dbReference type="InterPro" id="IPR034557">
    <property type="entry name" value="ThrcA_tRNA_MEthiotransferase"/>
</dbReference>
<keyword evidence="9" id="KW-0479">Metal-binding</keyword>
<dbReference type="EC" id="2.8.4.5" evidence="3"/>
<evidence type="ECO:0000256" key="6">
    <source>
        <dbReference type="ARBA" id="ARBA00022679"/>
    </source>
</evidence>
<accession>A0A4R1N0J9</accession>
<reference evidence="18 19" key="1">
    <citation type="submission" date="2019-03" db="EMBL/GenBank/DDBJ databases">
        <title>Genomic Encyclopedia of Type Strains, Phase IV (KMG-IV): sequencing the most valuable type-strain genomes for metagenomic binning, comparative biology and taxonomic classification.</title>
        <authorList>
            <person name="Goeker M."/>
        </authorList>
    </citation>
    <scope>NUCLEOTIDE SEQUENCE [LARGE SCALE GENOMIC DNA]</scope>
    <source>
        <strain evidence="18 19">DSM 24176</strain>
    </source>
</reference>
<feature type="domain" description="Radical SAM core" evidence="17">
    <location>
        <begin position="139"/>
        <end position="368"/>
    </location>
</feature>
<dbReference type="NCBIfam" id="TIGR01579">
    <property type="entry name" value="MiaB-like-C"/>
    <property type="match status" value="1"/>
</dbReference>
<dbReference type="InterPro" id="IPR006638">
    <property type="entry name" value="Elp3/MiaA/NifB-like_rSAM"/>
</dbReference>
<dbReference type="PROSITE" id="PS51449">
    <property type="entry name" value="MTTASE_N"/>
    <property type="match status" value="1"/>
</dbReference>
<dbReference type="FunFam" id="3.80.30.20:FF:000001">
    <property type="entry name" value="tRNA-2-methylthio-N(6)-dimethylallyladenosine synthase 2"/>
    <property type="match status" value="1"/>
</dbReference>
<dbReference type="GO" id="GO:0051539">
    <property type="term" value="F:4 iron, 4 sulfur cluster binding"/>
    <property type="evidence" value="ECO:0007669"/>
    <property type="project" value="UniProtKB-KW"/>
</dbReference>
<dbReference type="PANTHER" id="PTHR11918:SF45">
    <property type="entry name" value="THREONYLCARBAMOYLADENOSINE TRNA METHYLTHIOTRANSFERASE"/>
    <property type="match status" value="1"/>
</dbReference>
<dbReference type="AlphaFoldDB" id="A0A4R1N0J9"/>
<evidence type="ECO:0000256" key="12">
    <source>
        <dbReference type="ARBA" id="ARBA00031213"/>
    </source>
</evidence>
<dbReference type="Pfam" id="PF04055">
    <property type="entry name" value="Radical_SAM"/>
    <property type="match status" value="1"/>
</dbReference>
<dbReference type="SFLD" id="SFLDF00295">
    <property type="entry name" value="threonylcarbamoyladenosine_tRN"/>
    <property type="match status" value="1"/>
</dbReference>
<dbReference type="PANTHER" id="PTHR11918">
    <property type="entry name" value="RADICAL SAM PROTEINS"/>
    <property type="match status" value="1"/>
</dbReference>
<keyword evidence="7" id="KW-0949">S-adenosyl-L-methionine</keyword>
<comment type="cofactor">
    <cofactor evidence="1">
        <name>[4Fe-4S] cluster</name>
        <dbReference type="ChEBI" id="CHEBI:49883"/>
    </cofactor>
</comment>
<evidence type="ECO:0000313" key="19">
    <source>
        <dbReference type="Proteomes" id="UP000294545"/>
    </source>
</evidence>
<dbReference type="InterPro" id="IPR020612">
    <property type="entry name" value="Methylthiotransferase_CS"/>
</dbReference>
<comment type="caution">
    <text evidence="18">The sequence shown here is derived from an EMBL/GenBank/DDBJ whole genome shotgun (WGS) entry which is preliminary data.</text>
</comment>
<keyword evidence="6 18" id="KW-0808">Transferase</keyword>
<dbReference type="Pfam" id="PF00919">
    <property type="entry name" value="UPF0004"/>
    <property type="match status" value="1"/>
</dbReference>
<dbReference type="OrthoDB" id="9805215at2"/>
<dbReference type="SFLD" id="SFLDS00029">
    <property type="entry name" value="Radical_SAM"/>
    <property type="match status" value="1"/>
</dbReference>
<dbReference type="SUPFAM" id="SSF102114">
    <property type="entry name" value="Radical SAM enzymes"/>
    <property type="match status" value="1"/>
</dbReference>